<feature type="region of interest" description="Disordered" evidence="1">
    <location>
        <begin position="1"/>
        <end position="32"/>
    </location>
</feature>
<dbReference type="Gene3D" id="1.10.150.630">
    <property type="match status" value="1"/>
</dbReference>
<feature type="compositionally biased region" description="Basic and acidic residues" evidence="1">
    <location>
        <begin position="1"/>
        <end position="17"/>
    </location>
</feature>
<dbReference type="AlphaFoldDB" id="A0A9X0Y900"/>
<protein>
    <submittedName>
        <fullName evidence="3">Type III secretion system gatekeeper subunit SctW</fullName>
    </submittedName>
</protein>
<feature type="domain" description="Hypersensitivity response secretion-like HrpJ" evidence="2">
    <location>
        <begin position="63"/>
        <end position="197"/>
    </location>
</feature>
<dbReference type="NCBIfam" id="TIGR02568">
    <property type="entry name" value="LcrE"/>
    <property type="match status" value="1"/>
</dbReference>
<comment type="caution">
    <text evidence="3">The sequence shown here is derived from an EMBL/GenBank/DDBJ whole genome shotgun (WGS) entry which is preliminary data.</text>
</comment>
<dbReference type="GO" id="GO:0030254">
    <property type="term" value="P:protein secretion by the type III secretion system"/>
    <property type="evidence" value="ECO:0007669"/>
    <property type="project" value="InterPro"/>
</dbReference>
<evidence type="ECO:0000259" key="2">
    <source>
        <dbReference type="Pfam" id="PF07201"/>
    </source>
</evidence>
<accession>A0A9X0Y900</accession>
<sequence length="354" mass="38706">MKVESSNDMERIQRLDPSRVGPVEAPTSAKGSEDIALSFSQDVAVDANALPKRFTPVRVPPVEQLAQLYDMLGHPAQASLAAVARRMRIQLLQQPALDKLLDLGGSDPARTFVVLKQVAAQAQDETRSAQAALARDAIARLEMRFKREIQAGLNIAAALQLATDDPQERQALRTLYYASVVTRQSLSTMLHALLGMYGGERFVDGLNLMRRALADDVAAHTPSVPNARLRALLRGLQSCGQLGAVLANCRALLLRLGAQEEAVGLLQRLLGYAGSGIESAEVQRLAYDLGGALPVDQLVCLNSLYPVIQRLPLALWDDSRIRQEALHSFLLVMDEFARVERGRLQFVDKTRVDG</sequence>
<dbReference type="Proteomes" id="UP001154860">
    <property type="component" value="Unassembled WGS sequence"/>
</dbReference>
<dbReference type="GO" id="GO:0009986">
    <property type="term" value="C:cell surface"/>
    <property type="evidence" value="ECO:0007669"/>
    <property type="project" value="InterPro"/>
</dbReference>
<dbReference type="InterPro" id="IPR010812">
    <property type="entry name" value="HrpJ-like"/>
</dbReference>
<evidence type="ECO:0000256" key="1">
    <source>
        <dbReference type="SAM" id="MobiDB-lite"/>
    </source>
</evidence>
<dbReference type="RefSeq" id="WP_205490660.1">
    <property type="nucleotide sequence ID" value="NZ_JAFHKI010000092.1"/>
</dbReference>
<dbReference type="SUPFAM" id="SSF140591">
    <property type="entry name" value="Type III secretion system domain"/>
    <property type="match status" value="1"/>
</dbReference>
<organism evidence="3 4">
    <name type="scientific">Pseudomonas lactucae</name>
    <dbReference type="NCBI Taxonomy" id="2813360"/>
    <lineage>
        <taxon>Bacteria</taxon>
        <taxon>Pseudomonadati</taxon>
        <taxon>Pseudomonadota</taxon>
        <taxon>Gammaproteobacteria</taxon>
        <taxon>Pseudomonadales</taxon>
        <taxon>Pseudomonadaceae</taxon>
        <taxon>Pseudomonas</taxon>
    </lineage>
</organism>
<name>A0A9X0Y900_9PSED</name>
<keyword evidence="4" id="KW-1185">Reference proteome</keyword>
<evidence type="ECO:0000313" key="4">
    <source>
        <dbReference type="Proteomes" id="UP001154860"/>
    </source>
</evidence>
<dbReference type="InterPro" id="IPR013401">
    <property type="entry name" value="T3SS_LcrE"/>
</dbReference>
<dbReference type="Pfam" id="PF07201">
    <property type="entry name" value="HrpJ"/>
    <property type="match status" value="1"/>
</dbReference>
<dbReference type="EMBL" id="JAFHKJ010000008">
    <property type="protein sequence ID" value="MBN2974784.1"/>
    <property type="molecule type" value="Genomic_DNA"/>
</dbReference>
<evidence type="ECO:0000313" key="3">
    <source>
        <dbReference type="EMBL" id="MBN2974784.1"/>
    </source>
</evidence>
<dbReference type="GO" id="GO:0019867">
    <property type="term" value="C:outer membrane"/>
    <property type="evidence" value="ECO:0007669"/>
    <property type="project" value="InterPro"/>
</dbReference>
<reference evidence="3 4" key="2">
    <citation type="journal article" date="2023" name="Plant Pathol.">
        <title>Dismantling and reorganizing Pseudomonas marginalis sensu#lato.</title>
        <authorList>
            <person name="Sawada H."/>
            <person name="Fujikawa T."/>
            <person name="Satou M."/>
        </authorList>
    </citation>
    <scope>NUCLEOTIDE SEQUENCE [LARGE SCALE GENOMIC DNA]</scope>
    <source>
        <strain evidence="3 4">MAFF 301381</strain>
    </source>
</reference>
<reference evidence="3 4" key="1">
    <citation type="journal article" date="2021" name="Int. J. Syst. Evol. Microbiol.">
        <title>Pseudomonas lactucae sp. nov., a pathogen causing bacterial rot of lettuce in Japan.</title>
        <authorList>
            <person name="Sawada H."/>
            <person name="Fujikawa T."/>
            <person name="Satou M."/>
        </authorList>
    </citation>
    <scope>NUCLEOTIDE SEQUENCE [LARGE SCALE GENOMIC DNA]</scope>
    <source>
        <strain evidence="3 4">MAFF 301381</strain>
    </source>
</reference>
<dbReference type="GO" id="GO:0050709">
    <property type="term" value="P:negative regulation of protein secretion"/>
    <property type="evidence" value="ECO:0007669"/>
    <property type="project" value="InterPro"/>
</dbReference>
<proteinExistence type="predicted"/>
<gene>
    <name evidence="3" type="primary">sctW</name>
    <name evidence="3" type="ORF">JWR99_01795</name>
</gene>